<proteinExistence type="predicted"/>
<reference evidence="1 2" key="1">
    <citation type="journal article" date="2015" name="Nature">
        <title>rRNA introns, odd ribosomes, and small enigmatic genomes across a large radiation of phyla.</title>
        <authorList>
            <person name="Brown C.T."/>
            <person name="Hug L.A."/>
            <person name="Thomas B.C."/>
            <person name="Sharon I."/>
            <person name="Castelle C.J."/>
            <person name="Singh A."/>
            <person name="Wilkins M.J."/>
            <person name="Williams K.H."/>
            <person name="Banfield J.F."/>
        </authorList>
    </citation>
    <scope>NUCLEOTIDE SEQUENCE [LARGE SCALE GENOMIC DNA]</scope>
</reference>
<comment type="caution">
    <text evidence="1">The sequence shown here is derived from an EMBL/GenBank/DDBJ whole genome shotgun (WGS) entry which is preliminary data.</text>
</comment>
<sequence length="78" mass="8984">MMQNLQFSEEEIFERLVEEGMAQGIGTEEGFHSLVEGMLEDMLDMGEVSDDQNMEGHETNLKSRWPEYRARLTAEGNE</sequence>
<protein>
    <submittedName>
        <fullName evidence="1">Uncharacterized protein</fullName>
    </submittedName>
</protein>
<evidence type="ECO:0000313" key="2">
    <source>
        <dbReference type="Proteomes" id="UP000034846"/>
    </source>
</evidence>
<name>A0A0G1XEM6_9BACT</name>
<dbReference type="AlphaFoldDB" id="A0A0G1XEM6"/>
<dbReference type="Proteomes" id="UP000034846">
    <property type="component" value="Unassembled WGS sequence"/>
</dbReference>
<gene>
    <name evidence="1" type="ORF">UY72_C0048G0007</name>
</gene>
<evidence type="ECO:0000313" key="1">
    <source>
        <dbReference type="EMBL" id="KKW29345.1"/>
    </source>
</evidence>
<dbReference type="EMBL" id="LCRD01000048">
    <property type="protein sequence ID" value="KKW29345.1"/>
    <property type="molecule type" value="Genomic_DNA"/>
</dbReference>
<accession>A0A0G1XEM6</accession>
<organism evidence="1 2">
    <name type="scientific">Candidatus Uhrbacteria bacterium GW2011_GWD2_52_7</name>
    <dbReference type="NCBI Taxonomy" id="1618989"/>
    <lineage>
        <taxon>Bacteria</taxon>
        <taxon>Candidatus Uhriibacteriota</taxon>
    </lineage>
</organism>